<organism evidence="5 6">
    <name type="scientific">Litorilituus lipolyticus</name>
    <dbReference type="NCBI Taxonomy" id="2491017"/>
    <lineage>
        <taxon>Bacteria</taxon>
        <taxon>Pseudomonadati</taxon>
        <taxon>Pseudomonadota</taxon>
        <taxon>Gammaproteobacteria</taxon>
        <taxon>Alteromonadales</taxon>
        <taxon>Colwelliaceae</taxon>
        <taxon>Litorilituus</taxon>
    </lineage>
</organism>
<dbReference type="InterPro" id="IPR004358">
    <property type="entry name" value="Sig_transdc_His_kin-like_C"/>
</dbReference>
<keyword evidence="3" id="KW-0175">Coiled coil</keyword>
<dbReference type="InterPro" id="IPR005467">
    <property type="entry name" value="His_kinase_dom"/>
</dbReference>
<evidence type="ECO:0000313" key="6">
    <source>
        <dbReference type="Proteomes" id="UP000315303"/>
    </source>
</evidence>
<dbReference type="Gene3D" id="3.30.565.10">
    <property type="entry name" value="Histidine kinase-like ATPase, C-terminal domain"/>
    <property type="match status" value="1"/>
</dbReference>
<dbReference type="GO" id="GO:0004673">
    <property type="term" value="F:protein histidine kinase activity"/>
    <property type="evidence" value="ECO:0007669"/>
    <property type="project" value="UniProtKB-EC"/>
</dbReference>
<dbReference type="Gene3D" id="3.30.450.40">
    <property type="match status" value="1"/>
</dbReference>
<dbReference type="EMBL" id="SAWY01000026">
    <property type="protein sequence ID" value="TPH14222.1"/>
    <property type="molecule type" value="Genomic_DNA"/>
</dbReference>
<accession>A0A502KRK6</accession>
<dbReference type="CDD" id="cd00075">
    <property type="entry name" value="HATPase"/>
    <property type="match status" value="1"/>
</dbReference>
<dbReference type="SMART" id="SM00387">
    <property type="entry name" value="HATPase_c"/>
    <property type="match status" value="1"/>
</dbReference>
<comment type="catalytic activity">
    <reaction evidence="1">
        <text>ATP + protein L-histidine = ADP + protein N-phospho-L-histidine.</text>
        <dbReference type="EC" id="2.7.13.3"/>
    </reaction>
</comment>
<dbReference type="InterPro" id="IPR003594">
    <property type="entry name" value="HATPase_dom"/>
</dbReference>
<dbReference type="Pfam" id="PF13185">
    <property type="entry name" value="GAF_2"/>
    <property type="match status" value="1"/>
</dbReference>
<evidence type="ECO:0000256" key="2">
    <source>
        <dbReference type="ARBA" id="ARBA00012438"/>
    </source>
</evidence>
<proteinExistence type="predicted"/>
<dbReference type="PANTHER" id="PTHR43065:SF42">
    <property type="entry name" value="TWO-COMPONENT SENSOR PPRA"/>
    <property type="match status" value="1"/>
</dbReference>
<dbReference type="SUPFAM" id="SSF55781">
    <property type="entry name" value="GAF domain-like"/>
    <property type="match status" value="1"/>
</dbReference>
<dbReference type="InterPro" id="IPR003018">
    <property type="entry name" value="GAF"/>
</dbReference>
<evidence type="ECO:0000256" key="1">
    <source>
        <dbReference type="ARBA" id="ARBA00000085"/>
    </source>
</evidence>
<feature type="coiled-coil region" evidence="3">
    <location>
        <begin position="192"/>
        <end position="223"/>
    </location>
</feature>
<evidence type="ECO:0000313" key="5">
    <source>
        <dbReference type="EMBL" id="TPH14222.1"/>
    </source>
</evidence>
<sequence length="469" mass="52657">MAMTDSARNEEISYWRLASELEEGRNHVLQMVARHEPLELILNTLCQKAQIYNADMLCSVLRLDNTAKTLHPIASVSLPEFYCQALDGVAIGAGVGSCGTAAFLKKRVIVEDINTHPYWSQYKELALQAGVQACWSEPIIGADGIVFGTFAIYYREPKAPTEEDLKFIELSANLSAVVFENHSNREQLLNANNLLNKTINERNAELESVNAQLRKALQEQNLQFNSDIKIEKMMATNRLVSGFSHEISTPVGKALTAISSASDKLLELNEKVSTNALSRKFLMNCIYELSQQIDFNKHSLLKAHQLLQRFQEINTSETEEKISTIVMQDFLAEIKESLAVLLASHQLHMQCDDITIQANKETLWHIFFNLIENSIVHGFEGKKEGIIQINIVQESDELIINYQDNGSGISEERSSRIFEPFYTSSRNGESLGLGLSITSNLINHNLKGRIRLVESPVGVRYEIIIPLSS</sequence>
<dbReference type="AlphaFoldDB" id="A0A502KRK6"/>
<dbReference type="OrthoDB" id="2521613at2"/>
<dbReference type="EC" id="2.7.13.3" evidence="2"/>
<dbReference type="SMART" id="SM00065">
    <property type="entry name" value="GAF"/>
    <property type="match status" value="1"/>
</dbReference>
<name>A0A502KRK6_9GAMM</name>
<evidence type="ECO:0000259" key="4">
    <source>
        <dbReference type="PROSITE" id="PS50109"/>
    </source>
</evidence>
<dbReference type="InterPro" id="IPR036890">
    <property type="entry name" value="HATPase_C_sf"/>
</dbReference>
<reference evidence="5 6" key="1">
    <citation type="submission" date="2019-01" db="EMBL/GenBank/DDBJ databases">
        <title>Litorilituus lipolytica sp. nov., isolated from intertidal sand of the Yellow Sea in China.</title>
        <authorList>
            <person name="Liu A."/>
        </authorList>
    </citation>
    <scope>NUCLEOTIDE SEQUENCE [LARGE SCALE GENOMIC DNA]</scope>
    <source>
        <strain evidence="5 6">RZ04</strain>
    </source>
</reference>
<dbReference type="Pfam" id="PF02518">
    <property type="entry name" value="HATPase_c"/>
    <property type="match status" value="1"/>
</dbReference>
<dbReference type="InterPro" id="IPR029016">
    <property type="entry name" value="GAF-like_dom_sf"/>
</dbReference>
<protein>
    <recommendedName>
        <fullName evidence="2">histidine kinase</fullName>
        <ecNumber evidence="2">2.7.13.3</ecNumber>
    </recommendedName>
</protein>
<evidence type="ECO:0000256" key="3">
    <source>
        <dbReference type="SAM" id="Coils"/>
    </source>
</evidence>
<dbReference type="Proteomes" id="UP000315303">
    <property type="component" value="Unassembled WGS sequence"/>
</dbReference>
<feature type="domain" description="Histidine kinase" evidence="4">
    <location>
        <begin position="242"/>
        <end position="469"/>
    </location>
</feature>
<dbReference type="PANTHER" id="PTHR43065">
    <property type="entry name" value="SENSOR HISTIDINE KINASE"/>
    <property type="match status" value="1"/>
</dbReference>
<dbReference type="PROSITE" id="PS50109">
    <property type="entry name" value="HIS_KIN"/>
    <property type="match status" value="1"/>
</dbReference>
<comment type="caution">
    <text evidence="5">The sequence shown here is derived from an EMBL/GenBank/DDBJ whole genome shotgun (WGS) entry which is preliminary data.</text>
</comment>
<gene>
    <name evidence="5" type="ORF">EPA86_11895</name>
</gene>
<dbReference type="SUPFAM" id="SSF55874">
    <property type="entry name" value="ATPase domain of HSP90 chaperone/DNA topoisomerase II/histidine kinase"/>
    <property type="match status" value="1"/>
</dbReference>
<keyword evidence="6" id="KW-1185">Reference proteome</keyword>
<dbReference type="PRINTS" id="PR00344">
    <property type="entry name" value="BCTRLSENSOR"/>
</dbReference>